<dbReference type="CDD" id="cd06919">
    <property type="entry name" value="Asp_decarbox"/>
    <property type="match status" value="1"/>
</dbReference>
<keyword evidence="7 9" id="KW-0704">Schiff base</keyword>
<evidence type="ECO:0000256" key="5">
    <source>
        <dbReference type="ARBA" id="ARBA00023145"/>
    </source>
</evidence>
<keyword evidence="4 9" id="KW-0068">Autocatalytic cleavage</keyword>
<dbReference type="Pfam" id="PF02261">
    <property type="entry name" value="Asp_decarbox"/>
    <property type="match status" value="1"/>
</dbReference>
<accession>A0ABS1GJE5</accession>
<feature type="chain" id="PRO_5044907118" description="Aspartate 1-decarboxylase alpha chain" evidence="9">
    <location>
        <begin position="25"/>
        <end position="140"/>
    </location>
</feature>
<dbReference type="InterPro" id="IPR009010">
    <property type="entry name" value="Asp_de-COase-like_dom_sf"/>
</dbReference>
<keyword evidence="5 9" id="KW-0865">Zymogen</keyword>
<comment type="pathway">
    <text evidence="9">Cofactor biosynthesis; (R)-pantothenate biosynthesis; beta-alanine from L-aspartate: step 1/1.</text>
</comment>
<evidence type="ECO:0000313" key="10">
    <source>
        <dbReference type="EMBL" id="MBK3333054.1"/>
    </source>
</evidence>
<dbReference type="NCBIfam" id="TIGR00223">
    <property type="entry name" value="panD"/>
    <property type="match status" value="1"/>
</dbReference>
<dbReference type="HAMAP" id="MF_00446">
    <property type="entry name" value="PanD"/>
    <property type="match status" value="1"/>
</dbReference>
<comment type="catalytic activity">
    <reaction evidence="9">
        <text>L-aspartate + H(+) = beta-alanine + CO2</text>
        <dbReference type="Rhea" id="RHEA:19497"/>
        <dbReference type="ChEBI" id="CHEBI:15378"/>
        <dbReference type="ChEBI" id="CHEBI:16526"/>
        <dbReference type="ChEBI" id="CHEBI:29991"/>
        <dbReference type="ChEBI" id="CHEBI:57966"/>
        <dbReference type="EC" id="4.1.1.11"/>
    </reaction>
</comment>
<dbReference type="GO" id="GO:0004068">
    <property type="term" value="F:aspartate 1-decarboxylase activity"/>
    <property type="evidence" value="ECO:0007669"/>
    <property type="project" value="UniProtKB-EC"/>
</dbReference>
<evidence type="ECO:0000313" key="11">
    <source>
        <dbReference type="Proteomes" id="UP000772812"/>
    </source>
</evidence>
<comment type="cofactor">
    <cofactor evidence="9">
        <name>pyruvate</name>
        <dbReference type="ChEBI" id="CHEBI:15361"/>
    </cofactor>
    <text evidence="9">Binds 1 pyruvoyl group covalently per subunit.</text>
</comment>
<name>A0ABS1GJE5_9AQUI</name>
<organism evidence="10 11">
    <name type="scientific">Persephonella atlantica</name>
    <dbReference type="NCBI Taxonomy" id="2699429"/>
    <lineage>
        <taxon>Bacteria</taxon>
        <taxon>Pseudomonadati</taxon>
        <taxon>Aquificota</taxon>
        <taxon>Aquificia</taxon>
        <taxon>Aquificales</taxon>
        <taxon>Hydrogenothermaceae</taxon>
        <taxon>Persephonella</taxon>
    </lineage>
</organism>
<feature type="binding site" evidence="9">
    <location>
        <begin position="73"/>
        <end position="75"/>
    </location>
    <ligand>
        <name>substrate</name>
    </ligand>
</feature>
<dbReference type="RefSeq" id="WP_200674448.1">
    <property type="nucleotide sequence ID" value="NZ_JAACYA010000002.1"/>
</dbReference>
<dbReference type="Gene3D" id="2.40.40.20">
    <property type="match status" value="1"/>
</dbReference>
<evidence type="ECO:0000256" key="7">
    <source>
        <dbReference type="ARBA" id="ARBA00023270"/>
    </source>
</evidence>
<comment type="caution">
    <text evidence="10">The sequence shown here is derived from an EMBL/GenBank/DDBJ whole genome shotgun (WGS) entry which is preliminary data.</text>
</comment>
<keyword evidence="11" id="KW-1185">Reference proteome</keyword>
<feature type="active site" description="Proton donor" evidence="9">
    <location>
        <position position="58"/>
    </location>
</feature>
<feature type="binding site" evidence="9">
    <location>
        <position position="57"/>
    </location>
    <ligand>
        <name>substrate</name>
    </ligand>
</feature>
<evidence type="ECO:0000256" key="9">
    <source>
        <dbReference type="HAMAP-Rule" id="MF_00446"/>
    </source>
</evidence>
<comment type="subcellular location">
    <subcellularLocation>
        <location evidence="9">Cytoplasm</location>
    </subcellularLocation>
</comment>
<keyword evidence="8 9" id="KW-0670">Pyruvate</keyword>
<dbReference type="SUPFAM" id="SSF50692">
    <property type="entry name" value="ADC-like"/>
    <property type="match status" value="1"/>
</dbReference>
<dbReference type="PIRSF" id="PIRSF006246">
    <property type="entry name" value="Asp_decarbox"/>
    <property type="match status" value="1"/>
</dbReference>
<evidence type="ECO:0000256" key="1">
    <source>
        <dbReference type="ARBA" id="ARBA00022490"/>
    </source>
</evidence>
<dbReference type="PANTHER" id="PTHR21012:SF0">
    <property type="entry name" value="ASPARTATE 1-DECARBOXYLASE"/>
    <property type="match status" value="1"/>
</dbReference>
<feature type="chain" id="PRO_5044907119" description="Aspartate 1-decarboxylase beta chain" evidence="9">
    <location>
        <begin position="1"/>
        <end position="24"/>
    </location>
</feature>
<feature type="modified residue" description="Pyruvic acid (Ser)" evidence="9">
    <location>
        <position position="25"/>
    </location>
</feature>
<proteinExistence type="inferred from homology"/>
<comment type="similarity">
    <text evidence="9">Belongs to the PanD family.</text>
</comment>
<dbReference type="EC" id="4.1.1.11" evidence="9"/>
<reference evidence="10 11" key="1">
    <citation type="journal article" date="2021" name="Syst. Appl. Microbiol.">
        <title>Persephonella atlantica sp. nov.: How to adapt to physico-chemical gradients in high temperature hydrothermal habitats.</title>
        <authorList>
            <person name="Francois D.X."/>
            <person name="Godfroy A."/>
            <person name="Mathien C."/>
            <person name="Aube J."/>
            <person name="Cathalot C."/>
            <person name="Lesongeur F."/>
            <person name="L'Haridon S."/>
            <person name="Philippon X."/>
            <person name="Roussel E.G."/>
        </authorList>
    </citation>
    <scope>NUCLEOTIDE SEQUENCE [LARGE SCALE GENOMIC DNA]</scope>
    <source>
        <strain evidence="10 11">MO1340</strain>
    </source>
</reference>
<evidence type="ECO:0000256" key="3">
    <source>
        <dbReference type="ARBA" id="ARBA00022793"/>
    </source>
</evidence>
<sequence>MRRTVLKSKIHRITITGADLHYEGSLTLDEAVMEAANLVPFEKVEVFNINNGHRFSTYVIPGARYSGECILNGAAARLGHSGDLIIIVSYADLEDSELKDFKVNLVYMDEENNIKEHKVAGIFSEEAKEIALRNKNLIKD</sequence>
<evidence type="ECO:0000256" key="6">
    <source>
        <dbReference type="ARBA" id="ARBA00023239"/>
    </source>
</evidence>
<protein>
    <recommendedName>
        <fullName evidence="9">Aspartate 1-decarboxylase</fullName>
        <ecNumber evidence="9">4.1.1.11</ecNumber>
    </recommendedName>
    <alternativeName>
        <fullName evidence="9">Aspartate alpha-decarboxylase</fullName>
    </alternativeName>
    <component>
        <recommendedName>
            <fullName evidence="9">Aspartate 1-decarboxylase beta chain</fullName>
        </recommendedName>
    </component>
    <component>
        <recommendedName>
            <fullName evidence="9">Aspartate 1-decarboxylase alpha chain</fullName>
        </recommendedName>
    </component>
</protein>
<evidence type="ECO:0000256" key="2">
    <source>
        <dbReference type="ARBA" id="ARBA00022655"/>
    </source>
</evidence>
<dbReference type="InterPro" id="IPR003190">
    <property type="entry name" value="Asp_decarbox"/>
</dbReference>
<gene>
    <name evidence="9" type="primary">panD</name>
    <name evidence="10" type="ORF">GWK41_08230</name>
</gene>
<dbReference type="PANTHER" id="PTHR21012">
    <property type="entry name" value="ASPARTATE 1-DECARBOXYLASE"/>
    <property type="match status" value="1"/>
</dbReference>
<keyword evidence="2 9" id="KW-0566">Pantothenate biosynthesis</keyword>
<keyword evidence="1 9" id="KW-0963">Cytoplasm</keyword>
<evidence type="ECO:0000256" key="8">
    <source>
        <dbReference type="ARBA" id="ARBA00023317"/>
    </source>
</evidence>
<comment type="function">
    <text evidence="9">Catalyzes the pyruvoyl-dependent decarboxylation of aspartate to produce beta-alanine.</text>
</comment>
<comment type="subunit">
    <text evidence="9">Heterooctamer of four alpha and four beta subunits.</text>
</comment>
<evidence type="ECO:0000256" key="4">
    <source>
        <dbReference type="ARBA" id="ARBA00022813"/>
    </source>
</evidence>
<keyword evidence="3 9" id="KW-0210">Decarboxylase</keyword>
<dbReference type="EMBL" id="JAACYA010000002">
    <property type="protein sequence ID" value="MBK3333054.1"/>
    <property type="molecule type" value="Genomic_DNA"/>
</dbReference>
<dbReference type="Proteomes" id="UP000772812">
    <property type="component" value="Unassembled WGS sequence"/>
</dbReference>
<keyword evidence="6 9" id="KW-0456">Lyase</keyword>
<comment type="PTM">
    <text evidence="9">Is synthesized initially as an inactive proenzyme, which is activated by self-cleavage at a specific serine bond to produce a beta-subunit with a hydroxyl group at its C-terminus and an alpha-subunit with a pyruvoyl group at its N-terminus.</text>
</comment>
<feature type="active site" description="Schiff-base intermediate with substrate; via pyruvic acid" evidence="9">
    <location>
        <position position="25"/>
    </location>
</feature>